<gene>
    <name evidence="1" type="ORF">rCG_57990</name>
</gene>
<sequence>MLNLSSPFVECLHWRLKLSVPRPGPEMARSAAVETGGFEI</sequence>
<dbReference type="Proteomes" id="UP000234681">
    <property type="component" value="Chromosome 8"/>
</dbReference>
<reference evidence="2" key="1">
    <citation type="submission" date="2005-09" db="EMBL/GenBank/DDBJ databases">
        <authorList>
            <person name="Mural R.J."/>
            <person name="Li P.W."/>
            <person name="Adams M.D."/>
            <person name="Amanatides P.G."/>
            <person name="Baden-Tillson H."/>
            <person name="Barnstead M."/>
            <person name="Chin S.H."/>
            <person name="Dew I."/>
            <person name="Evans C.A."/>
            <person name="Ferriera S."/>
            <person name="Flanigan M."/>
            <person name="Fosler C."/>
            <person name="Glodek A."/>
            <person name="Gu Z."/>
            <person name="Holt R.A."/>
            <person name="Jennings D."/>
            <person name="Kraft C.L."/>
            <person name="Lu F."/>
            <person name="Nguyen T."/>
            <person name="Nusskern D.R."/>
            <person name="Pfannkoch C.M."/>
            <person name="Sitter C."/>
            <person name="Sutton G.G."/>
            <person name="Venter J.C."/>
            <person name="Wang Z."/>
            <person name="Woodage T."/>
            <person name="Zheng X.H."/>
            <person name="Zhong F."/>
        </authorList>
    </citation>
    <scope>NUCLEOTIDE SEQUENCE [LARGE SCALE GENOMIC DNA]</scope>
    <source>
        <strain>BN</strain>
        <strain evidence="2">Sprague-Dawley</strain>
    </source>
</reference>
<evidence type="ECO:0000313" key="1">
    <source>
        <dbReference type="EMBL" id="EDL95597.1"/>
    </source>
</evidence>
<organism evidence="1 2">
    <name type="scientific">Rattus norvegicus</name>
    <name type="common">Rat</name>
    <dbReference type="NCBI Taxonomy" id="10116"/>
    <lineage>
        <taxon>Eukaryota</taxon>
        <taxon>Metazoa</taxon>
        <taxon>Chordata</taxon>
        <taxon>Craniata</taxon>
        <taxon>Vertebrata</taxon>
        <taxon>Euteleostomi</taxon>
        <taxon>Mammalia</taxon>
        <taxon>Eutheria</taxon>
        <taxon>Euarchontoglires</taxon>
        <taxon>Glires</taxon>
        <taxon>Rodentia</taxon>
        <taxon>Myomorpha</taxon>
        <taxon>Muroidea</taxon>
        <taxon>Muridae</taxon>
        <taxon>Murinae</taxon>
        <taxon>Rattus</taxon>
    </lineage>
</organism>
<dbReference type="EMBL" id="CH473975">
    <property type="protein sequence ID" value="EDL95597.1"/>
    <property type="molecule type" value="Genomic_DNA"/>
</dbReference>
<dbReference type="AlphaFoldDB" id="A6J4S4"/>
<proteinExistence type="predicted"/>
<name>A6J4S4_RAT</name>
<protein>
    <submittedName>
        <fullName evidence="1">RCG57990</fullName>
    </submittedName>
</protein>
<evidence type="ECO:0000313" key="2">
    <source>
        <dbReference type="Proteomes" id="UP000234681"/>
    </source>
</evidence>
<accession>A6J4S4</accession>